<dbReference type="InterPro" id="IPR043504">
    <property type="entry name" value="Peptidase_S1_PA_chymotrypsin"/>
</dbReference>
<keyword evidence="2" id="KW-0378">Hydrolase</keyword>
<dbReference type="InterPro" id="IPR009003">
    <property type="entry name" value="Peptidase_S1_PA"/>
</dbReference>
<sequence>MHVGDTTLSTRTLALLLAGAGLTLSVTACTGGTTTTPASGAGTPAIARSSGPASPSGGPSGSAPPVARVQLAAEDAFPFQAALLNLKATDDEGNPAADDKDRFTCGGSLLDESHVLTAGHCFDVEGESPPDPLKDIAVVLGRTTLTSQKGQVRRITEVKLHPRYSTRPLEYDVAVLTLDKPVTGIAPVTVVPSGDKSLEKAGNPATFTGWGSLEAHQDGEEFELSSTDGMKQATVPVVADSACRSAYQKDPDQPQPNMSVSLCTSTANKIGHCLGDSGGPLFVTAGDQVVQFGIVSFAPGCGDPRFPSVYARLSNSDINAFVRESVG</sequence>
<feature type="region of interest" description="Disordered" evidence="3">
    <location>
        <begin position="34"/>
        <end position="65"/>
    </location>
</feature>
<reference evidence="6 7" key="1">
    <citation type="submission" date="2016-10" db="EMBL/GenBank/DDBJ databases">
        <authorList>
            <person name="de Groot N.N."/>
        </authorList>
    </citation>
    <scope>NUCLEOTIDE SEQUENCE [LARGE SCALE GENOMIC DNA]</scope>
    <source>
        <strain evidence="6 7">DSM 43019</strain>
    </source>
</reference>
<dbReference type="RefSeq" id="WP_093618134.1">
    <property type="nucleotide sequence ID" value="NZ_BOMT01000052.1"/>
</dbReference>
<keyword evidence="1" id="KW-1015">Disulfide bond</keyword>
<accession>A0A1I2I5P5</accession>
<dbReference type="OrthoDB" id="5171321at2"/>
<dbReference type="PROSITE" id="PS50240">
    <property type="entry name" value="TRYPSIN_DOM"/>
    <property type="match status" value="1"/>
</dbReference>
<feature type="chain" id="PRO_5039531833" evidence="4">
    <location>
        <begin position="29"/>
        <end position="327"/>
    </location>
</feature>
<evidence type="ECO:0000256" key="2">
    <source>
        <dbReference type="RuleBase" id="RU363034"/>
    </source>
</evidence>
<dbReference type="InterPro" id="IPR033116">
    <property type="entry name" value="TRYPSIN_SER"/>
</dbReference>
<dbReference type="PRINTS" id="PR00722">
    <property type="entry name" value="CHYMOTRYPSIN"/>
</dbReference>
<dbReference type="Pfam" id="PF00089">
    <property type="entry name" value="Trypsin"/>
    <property type="match status" value="1"/>
</dbReference>
<organism evidence="6 7">
    <name type="scientific">Actinoplanes philippinensis</name>
    <dbReference type="NCBI Taxonomy" id="35752"/>
    <lineage>
        <taxon>Bacteria</taxon>
        <taxon>Bacillati</taxon>
        <taxon>Actinomycetota</taxon>
        <taxon>Actinomycetes</taxon>
        <taxon>Micromonosporales</taxon>
        <taxon>Micromonosporaceae</taxon>
        <taxon>Actinoplanes</taxon>
    </lineage>
</organism>
<dbReference type="InterPro" id="IPR018114">
    <property type="entry name" value="TRYPSIN_HIS"/>
</dbReference>
<proteinExistence type="predicted"/>
<evidence type="ECO:0000256" key="4">
    <source>
        <dbReference type="SAM" id="SignalP"/>
    </source>
</evidence>
<keyword evidence="2" id="KW-0720">Serine protease</keyword>
<dbReference type="EMBL" id="FONV01000009">
    <property type="protein sequence ID" value="SFF37789.1"/>
    <property type="molecule type" value="Genomic_DNA"/>
</dbReference>
<dbReference type="AlphaFoldDB" id="A0A1I2I5P5"/>
<keyword evidence="7" id="KW-1185">Reference proteome</keyword>
<evidence type="ECO:0000256" key="3">
    <source>
        <dbReference type="SAM" id="MobiDB-lite"/>
    </source>
</evidence>
<keyword evidence="2" id="KW-0645">Protease</keyword>
<protein>
    <submittedName>
        <fullName evidence="6">Trypsin</fullName>
    </submittedName>
</protein>
<evidence type="ECO:0000259" key="5">
    <source>
        <dbReference type="PROSITE" id="PS50240"/>
    </source>
</evidence>
<evidence type="ECO:0000256" key="1">
    <source>
        <dbReference type="ARBA" id="ARBA00023157"/>
    </source>
</evidence>
<keyword evidence="4" id="KW-0732">Signal</keyword>
<dbReference type="CDD" id="cd00190">
    <property type="entry name" value="Tryp_SPc"/>
    <property type="match status" value="1"/>
</dbReference>
<gene>
    <name evidence="6" type="ORF">SAMN05421541_109355</name>
</gene>
<dbReference type="PROSITE" id="PS00134">
    <property type="entry name" value="TRYPSIN_HIS"/>
    <property type="match status" value="1"/>
</dbReference>
<dbReference type="Gene3D" id="2.40.10.10">
    <property type="entry name" value="Trypsin-like serine proteases"/>
    <property type="match status" value="1"/>
</dbReference>
<feature type="domain" description="Peptidase S1" evidence="5">
    <location>
        <begin position="55"/>
        <end position="327"/>
    </location>
</feature>
<evidence type="ECO:0000313" key="7">
    <source>
        <dbReference type="Proteomes" id="UP000199645"/>
    </source>
</evidence>
<dbReference type="InterPro" id="IPR001314">
    <property type="entry name" value="Peptidase_S1A"/>
</dbReference>
<dbReference type="SMART" id="SM00020">
    <property type="entry name" value="Tryp_SPc"/>
    <property type="match status" value="1"/>
</dbReference>
<dbReference type="SUPFAM" id="SSF50494">
    <property type="entry name" value="Trypsin-like serine proteases"/>
    <property type="match status" value="1"/>
</dbReference>
<dbReference type="InterPro" id="IPR001254">
    <property type="entry name" value="Trypsin_dom"/>
</dbReference>
<dbReference type="PROSITE" id="PS00135">
    <property type="entry name" value="TRYPSIN_SER"/>
    <property type="match status" value="1"/>
</dbReference>
<evidence type="ECO:0000313" key="6">
    <source>
        <dbReference type="EMBL" id="SFF37789.1"/>
    </source>
</evidence>
<dbReference type="InterPro" id="IPR051333">
    <property type="entry name" value="CLIP_Serine_Protease"/>
</dbReference>
<name>A0A1I2I5P5_9ACTN</name>
<dbReference type="GO" id="GO:0004252">
    <property type="term" value="F:serine-type endopeptidase activity"/>
    <property type="evidence" value="ECO:0007669"/>
    <property type="project" value="InterPro"/>
</dbReference>
<dbReference type="Proteomes" id="UP000199645">
    <property type="component" value="Unassembled WGS sequence"/>
</dbReference>
<dbReference type="PANTHER" id="PTHR24260:SF136">
    <property type="entry name" value="GH08193P-RELATED"/>
    <property type="match status" value="1"/>
</dbReference>
<dbReference type="GO" id="GO:0006508">
    <property type="term" value="P:proteolysis"/>
    <property type="evidence" value="ECO:0007669"/>
    <property type="project" value="UniProtKB-KW"/>
</dbReference>
<dbReference type="STRING" id="35752.SAMN05421541_109355"/>
<dbReference type="FunFam" id="2.40.10.10:FF:000068">
    <property type="entry name" value="transmembrane protease serine 2"/>
    <property type="match status" value="1"/>
</dbReference>
<feature type="signal peptide" evidence="4">
    <location>
        <begin position="1"/>
        <end position="28"/>
    </location>
</feature>
<dbReference type="PANTHER" id="PTHR24260">
    <property type="match status" value="1"/>
</dbReference>